<dbReference type="InterPro" id="IPR043129">
    <property type="entry name" value="ATPase_NBD"/>
</dbReference>
<feature type="domain" description="Hydantoinase A/oxoprolinase" evidence="1">
    <location>
        <begin position="202"/>
        <end position="488"/>
    </location>
</feature>
<keyword evidence="5" id="KW-1185">Reference proteome</keyword>
<dbReference type="PANTHER" id="PTHR11365">
    <property type="entry name" value="5-OXOPROLINASE RELATED"/>
    <property type="match status" value="1"/>
</dbReference>
<proteinExistence type="predicted"/>
<dbReference type="RefSeq" id="WP_165188563.1">
    <property type="nucleotide sequence ID" value="NZ_LR699554.1"/>
</dbReference>
<evidence type="ECO:0000313" key="4">
    <source>
        <dbReference type="EMBL" id="VVD33289.1"/>
    </source>
</evidence>
<protein>
    <submittedName>
        <fullName evidence="4">N-methylhydantoinase A/acetone carboxylase, beta subunit</fullName>
    </submittedName>
</protein>
<evidence type="ECO:0000259" key="3">
    <source>
        <dbReference type="Pfam" id="PF19278"/>
    </source>
</evidence>
<dbReference type="EMBL" id="LR699554">
    <property type="protein sequence ID" value="VVD33289.1"/>
    <property type="molecule type" value="Genomic_DNA"/>
</dbReference>
<dbReference type="GO" id="GO:0006749">
    <property type="term" value="P:glutathione metabolic process"/>
    <property type="evidence" value="ECO:0007669"/>
    <property type="project" value="TreeGrafter"/>
</dbReference>
<dbReference type="InterPro" id="IPR002821">
    <property type="entry name" value="Hydantoinase_A"/>
</dbReference>
<reference evidence="4 5" key="1">
    <citation type="submission" date="2019-08" db="EMBL/GenBank/DDBJ databases">
        <authorList>
            <person name="Herpell B J."/>
        </authorList>
    </citation>
    <scope>NUCLEOTIDE SEQUENCE [LARGE SCALE GENOMIC DNA]</scope>
    <source>
        <strain evidence="5">Msb3</strain>
    </source>
</reference>
<dbReference type="InterPro" id="IPR008040">
    <property type="entry name" value="Hydant_A_N"/>
</dbReference>
<dbReference type="KEGG" id="pdio:PDMSB3_2005.1"/>
<dbReference type="Pfam" id="PF01968">
    <property type="entry name" value="Hydantoinase_A"/>
    <property type="match status" value="1"/>
</dbReference>
<sequence length="680" mass="72459">MYRIGIDVGGTFTDFVITDERNGDTFFHKVPSTPSDPSEAIGNGIEGLLTMRGLSPADVSHIGHGTTVATNLIIERKGALTGLITTAGFRDVLEIGRQTRPHLYDYSVGKAPALVAREHRIEVAERMDAQGNVLVPLDEAAVRDAARRLREADIKAVAICFLHAYRNPIHERRAQEIVAEEFPEAYVSSSSDVLPEFREYERLSTTALNATVGPKMALYLERFLRRVNELGVARAPSTVHSNGGLMSIETVRQFPVRTCLSGPAAGVVGAAAVGRTIGFRNLVTFDVGGTSTDVSLIHEGAPLFTSTRAVAGYPVRTPMVDIHVIGAGGGSIAAIDDAGSLKVGPHSAGAVPGPVAYMRGGEQPTITDAEVALQRLNPVALLKGRMPVDADGARRVIGERVAAPLNLSVEDAAEGIIRIANANMARAIRSVSTERGYDLAEFALYAFGGAGPLHALEVAQECGIATVIVPQEPGTMCARGILLSDISFDFVKSQIALIDEAGWAAIVDAFAGLREQADAWLEQEGVSMPQRSYVLAIDARYVGQNFEVQVAMDSVAAGDYAAFEAGFRDAHTREYGYDVPDRAIEIINCRLKAVGAVPKAPLSPAAEGADASAAHDGERRVYHGKQHGWLTTPVYDRERLAAGVTLQGPAVIEEMSSTTVLAPTHSLRVDAYGNLIVRVA</sequence>
<gene>
    <name evidence="4" type="ORF">PDMSB3_2005</name>
</gene>
<dbReference type="InterPro" id="IPR045079">
    <property type="entry name" value="Oxoprolinase-like"/>
</dbReference>
<dbReference type="GO" id="GO:0005829">
    <property type="term" value="C:cytosol"/>
    <property type="evidence" value="ECO:0007669"/>
    <property type="project" value="TreeGrafter"/>
</dbReference>
<accession>A0A5Q4ZD98</accession>
<dbReference type="Pfam" id="PF19278">
    <property type="entry name" value="Hydant_A_C"/>
    <property type="match status" value="1"/>
</dbReference>
<feature type="domain" description="Acetophenone carboxylase-like C-terminal" evidence="3">
    <location>
        <begin position="504"/>
        <end position="672"/>
    </location>
</feature>
<feature type="domain" description="Hydantoinase/oxoprolinase N-terminal" evidence="2">
    <location>
        <begin position="3"/>
        <end position="181"/>
    </location>
</feature>
<name>A0A5Q4ZD98_9BURK</name>
<evidence type="ECO:0000259" key="1">
    <source>
        <dbReference type="Pfam" id="PF01968"/>
    </source>
</evidence>
<organism evidence="4 5">
    <name type="scientific">Paraburkholderia dioscoreae</name>
    <dbReference type="NCBI Taxonomy" id="2604047"/>
    <lineage>
        <taxon>Bacteria</taxon>
        <taxon>Pseudomonadati</taxon>
        <taxon>Pseudomonadota</taxon>
        <taxon>Betaproteobacteria</taxon>
        <taxon>Burkholderiales</taxon>
        <taxon>Burkholderiaceae</taxon>
        <taxon>Paraburkholderia</taxon>
    </lineage>
</organism>
<dbReference type="PANTHER" id="PTHR11365:SF23">
    <property type="entry name" value="HYPOTHETICAL 5-OXOPROLINASE (EUROFUNG)-RELATED"/>
    <property type="match status" value="1"/>
</dbReference>
<dbReference type="SUPFAM" id="SSF53067">
    <property type="entry name" value="Actin-like ATPase domain"/>
    <property type="match status" value="1"/>
</dbReference>
<evidence type="ECO:0000313" key="5">
    <source>
        <dbReference type="Proteomes" id="UP000325811"/>
    </source>
</evidence>
<dbReference type="InterPro" id="IPR049517">
    <property type="entry name" value="ACX-like_C"/>
</dbReference>
<dbReference type="Pfam" id="PF05378">
    <property type="entry name" value="Hydant_A_N"/>
    <property type="match status" value="1"/>
</dbReference>
<dbReference type="Proteomes" id="UP000325811">
    <property type="component" value="Chromosome II"/>
</dbReference>
<dbReference type="AlphaFoldDB" id="A0A5Q4ZD98"/>
<dbReference type="GO" id="GO:0017168">
    <property type="term" value="F:5-oxoprolinase (ATP-hydrolyzing) activity"/>
    <property type="evidence" value="ECO:0007669"/>
    <property type="project" value="TreeGrafter"/>
</dbReference>
<evidence type="ECO:0000259" key="2">
    <source>
        <dbReference type="Pfam" id="PF05378"/>
    </source>
</evidence>